<keyword evidence="3 6" id="KW-0812">Transmembrane</keyword>
<dbReference type="EMBL" id="CP135076">
    <property type="protein sequence ID" value="WNO54258.1"/>
    <property type="molecule type" value="Genomic_DNA"/>
</dbReference>
<comment type="subcellular location">
    <subcellularLocation>
        <location evidence="1">Membrane</location>
        <topology evidence="1">Multi-pass membrane protein</topology>
    </subcellularLocation>
</comment>
<feature type="transmembrane region" description="Helical" evidence="6">
    <location>
        <begin position="12"/>
        <end position="38"/>
    </location>
</feature>
<dbReference type="Pfam" id="PF03741">
    <property type="entry name" value="TerC"/>
    <property type="match status" value="1"/>
</dbReference>
<name>A0ABZ0BAG3_9SPHN</name>
<evidence type="ECO:0000256" key="6">
    <source>
        <dbReference type="SAM" id="Phobius"/>
    </source>
</evidence>
<dbReference type="InterPro" id="IPR005496">
    <property type="entry name" value="Integral_membrane_TerC"/>
</dbReference>
<evidence type="ECO:0000256" key="4">
    <source>
        <dbReference type="ARBA" id="ARBA00022989"/>
    </source>
</evidence>
<dbReference type="PANTHER" id="PTHR30238:SF4">
    <property type="entry name" value="SLL1022 PROTEIN"/>
    <property type="match status" value="1"/>
</dbReference>
<feature type="transmembrane region" description="Helical" evidence="6">
    <location>
        <begin position="176"/>
        <end position="194"/>
    </location>
</feature>
<gene>
    <name evidence="7" type="ORF">RPR59_03060</name>
</gene>
<comment type="similarity">
    <text evidence="2">Belongs to the TerC family.</text>
</comment>
<dbReference type="PANTHER" id="PTHR30238">
    <property type="entry name" value="MEMBRANE BOUND PREDICTED REDOX MODULATOR"/>
    <property type="match status" value="1"/>
</dbReference>
<dbReference type="RefSeq" id="WP_313916548.1">
    <property type="nucleotide sequence ID" value="NZ_CP135076.1"/>
</dbReference>
<dbReference type="Proteomes" id="UP001302249">
    <property type="component" value="Chromosome"/>
</dbReference>
<evidence type="ECO:0000313" key="7">
    <source>
        <dbReference type="EMBL" id="WNO54258.1"/>
    </source>
</evidence>
<evidence type="ECO:0000313" key="8">
    <source>
        <dbReference type="Proteomes" id="UP001302249"/>
    </source>
</evidence>
<organism evidence="7 8">
    <name type="scientific">Stakelama saccharophila</name>
    <dbReference type="NCBI Taxonomy" id="3075605"/>
    <lineage>
        <taxon>Bacteria</taxon>
        <taxon>Pseudomonadati</taxon>
        <taxon>Pseudomonadota</taxon>
        <taxon>Alphaproteobacteria</taxon>
        <taxon>Sphingomonadales</taxon>
        <taxon>Sphingomonadaceae</taxon>
        <taxon>Stakelama</taxon>
    </lineage>
</organism>
<evidence type="ECO:0000256" key="2">
    <source>
        <dbReference type="ARBA" id="ARBA00007511"/>
    </source>
</evidence>
<evidence type="ECO:0000256" key="3">
    <source>
        <dbReference type="ARBA" id="ARBA00022692"/>
    </source>
</evidence>
<keyword evidence="4 6" id="KW-1133">Transmembrane helix</keyword>
<proteinExistence type="inferred from homology"/>
<reference evidence="7 8" key="1">
    <citation type="submission" date="2023-09" db="EMBL/GenBank/DDBJ databases">
        <authorList>
            <person name="Rey-Velasco X."/>
        </authorList>
    </citation>
    <scope>NUCLEOTIDE SEQUENCE [LARGE SCALE GENOMIC DNA]</scope>
    <source>
        <strain evidence="7 8">W311</strain>
    </source>
</reference>
<evidence type="ECO:0000256" key="1">
    <source>
        <dbReference type="ARBA" id="ARBA00004141"/>
    </source>
</evidence>
<feature type="transmembrane region" description="Helical" evidence="6">
    <location>
        <begin position="206"/>
        <end position="229"/>
    </location>
</feature>
<keyword evidence="5 6" id="KW-0472">Membrane</keyword>
<keyword evidence="8" id="KW-1185">Reference proteome</keyword>
<protein>
    <submittedName>
        <fullName evidence="7">TerC family protein</fullName>
    </submittedName>
</protein>
<feature type="transmembrane region" description="Helical" evidence="6">
    <location>
        <begin position="59"/>
        <end position="79"/>
    </location>
</feature>
<feature type="transmembrane region" description="Helical" evidence="6">
    <location>
        <begin position="235"/>
        <end position="253"/>
    </location>
</feature>
<accession>A0ABZ0BAG3</accession>
<sequence>MADIIALFADPATWAALVTLIVLEVVLGIDNLIFISILSNKLPAHQQQRARRVGIGLALILRLVLLSMIAWIVGLKAVIFDLGLTGAPGAHGEPTFETAFSIRDLILIAGGLFLLYKATTEIHGHVEGEEHEAPGAGGGAGKRGLTFASAIAQILALDMVFSIDSILTAVGMTDDLPVMIVAVIVAVGVMLFAADPLANFIARNPTVVMLALSFLLMIGLVLIADGFGVHIPKGYIYTAMAFAAGVEMLNIFARRRRGARGEDAAGH</sequence>
<evidence type="ECO:0000256" key="5">
    <source>
        <dbReference type="ARBA" id="ARBA00023136"/>
    </source>
</evidence>